<feature type="domain" description="F-box" evidence="1">
    <location>
        <begin position="2"/>
        <end position="49"/>
    </location>
</feature>
<gene>
    <name evidence="2" type="ORF">EB796_022318</name>
</gene>
<dbReference type="Gene3D" id="1.20.1280.50">
    <property type="match status" value="1"/>
</dbReference>
<evidence type="ECO:0000313" key="3">
    <source>
        <dbReference type="Proteomes" id="UP000593567"/>
    </source>
</evidence>
<dbReference type="EMBL" id="VXIV02003235">
    <property type="protein sequence ID" value="KAF6019351.1"/>
    <property type="molecule type" value="Genomic_DNA"/>
</dbReference>
<evidence type="ECO:0000313" key="2">
    <source>
        <dbReference type="EMBL" id="KAF6019351.1"/>
    </source>
</evidence>
<name>A0A7J7J0Z7_BUGNE</name>
<dbReference type="InterPro" id="IPR036047">
    <property type="entry name" value="F-box-like_dom_sf"/>
</dbReference>
<dbReference type="AlphaFoldDB" id="A0A7J7J0Z7"/>
<dbReference type="SUPFAM" id="SSF81383">
    <property type="entry name" value="F-box domain"/>
    <property type="match status" value="1"/>
</dbReference>
<dbReference type="PANTHER" id="PTHR38926:SF5">
    <property type="entry name" value="F-BOX AND LEUCINE-RICH REPEAT PROTEIN 6"/>
    <property type="match status" value="1"/>
</dbReference>
<sequence length="345" mass="40285">MSVSASECPDEILVKILQYSTLQERISVFSRVCRKWRRVCEKGLLWNVIDIPPQFATNRFIAKILKGYASPYCKVLRIRFYHPNECPKGNKVKPITVNMWENIWKSCPNLSELYIDKADLVNMKNIWMLPNSIQRIYIHNCYNPHRDTGIAQMLTNSVRHSNLELLSTHHTPYFISRHQSDLRALSQNRTLTQLDLSNTIKVLDADYFRKAVVMMTQLTHLDISDGVRGLYSDDLSTMLHYLTKLKALDISTNTIDTRNRMDFGEVWKEIWANKAPNIEYVRICMLHFRDRGLRFCQPFFRIDEPFKPFVDRLDVKVYACQVCNPNDHSCNVVSLLSPPCTHIPL</sequence>
<reference evidence="2" key="1">
    <citation type="submission" date="2020-06" db="EMBL/GenBank/DDBJ databases">
        <title>Draft genome of Bugula neritina, a colonial animal packing powerful symbionts and potential medicines.</title>
        <authorList>
            <person name="Rayko M."/>
        </authorList>
    </citation>
    <scope>NUCLEOTIDE SEQUENCE [LARGE SCALE GENOMIC DNA]</scope>
    <source>
        <strain evidence="2">Kwan_BN1</strain>
    </source>
</reference>
<dbReference type="SUPFAM" id="SSF52047">
    <property type="entry name" value="RNI-like"/>
    <property type="match status" value="1"/>
</dbReference>
<organism evidence="2 3">
    <name type="scientific">Bugula neritina</name>
    <name type="common">Brown bryozoan</name>
    <name type="synonym">Sertularia neritina</name>
    <dbReference type="NCBI Taxonomy" id="10212"/>
    <lineage>
        <taxon>Eukaryota</taxon>
        <taxon>Metazoa</taxon>
        <taxon>Spiralia</taxon>
        <taxon>Lophotrochozoa</taxon>
        <taxon>Bryozoa</taxon>
        <taxon>Gymnolaemata</taxon>
        <taxon>Cheilostomatida</taxon>
        <taxon>Flustrina</taxon>
        <taxon>Buguloidea</taxon>
        <taxon>Bugulidae</taxon>
        <taxon>Bugula</taxon>
    </lineage>
</organism>
<dbReference type="InterPro" id="IPR001810">
    <property type="entry name" value="F-box_dom"/>
</dbReference>
<dbReference type="Proteomes" id="UP000593567">
    <property type="component" value="Unassembled WGS sequence"/>
</dbReference>
<dbReference type="Pfam" id="PF12937">
    <property type="entry name" value="F-box-like"/>
    <property type="match status" value="1"/>
</dbReference>
<keyword evidence="3" id="KW-1185">Reference proteome</keyword>
<accession>A0A7J7J0Z7</accession>
<proteinExistence type="predicted"/>
<comment type="caution">
    <text evidence="2">The sequence shown here is derived from an EMBL/GenBank/DDBJ whole genome shotgun (WGS) entry which is preliminary data.</text>
</comment>
<dbReference type="PANTHER" id="PTHR38926">
    <property type="entry name" value="F-BOX DOMAIN CONTAINING PROTEIN, EXPRESSED"/>
    <property type="match status" value="1"/>
</dbReference>
<protein>
    <submittedName>
        <fullName evidence="2">FBXL12</fullName>
    </submittedName>
</protein>
<dbReference type="PROSITE" id="PS50181">
    <property type="entry name" value="FBOX"/>
    <property type="match status" value="1"/>
</dbReference>
<dbReference type="InterPro" id="IPR032675">
    <property type="entry name" value="LRR_dom_sf"/>
</dbReference>
<evidence type="ECO:0000259" key="1">
    <source>
        <dbReference type="PROSITE" id="PS50181"/>
    </source>
</evidence>
<dbReference type="OrthoDB" id="3219396at2759"/>
<dbReference type="Gene3D" id="3.80.10.10">
    <property type="entry name" value="Ribonuclease Inhibitor"/>
    <property type="match status" value="1"/>
</dbReference>